<dbReference type="RefSeq" id="WP_120601404.1">
    <property type="nucleotide sequence ID" value="NZ_RAWE01000011.1"/>
</dbReference>
<dbReference type="OrthoDB" id="8479261at2"/>
<accession>A0A3A8KDT2</accession>
<dbReference type="Proteomes" id="UP000268313">
    <property type="component" value="Unassembled WGS sequence"/>
</dbReference>
<comment type="caution">
    <text evidence="1">The sequence shown here is derived from an EMBL/GenBank/DDBJ whole genome shotgun (WGS) entry which is preliminary data.</text>
</comment>
<sequence>MPVANTEVFERFMPFVLTTLRLEMGCKEEEATDCALRAVFDYLEQPERYDRHQSLLRSFLTLAARRNVLDSRRSEKARIVREQKFADVVELRARPPNEEMEAAVETALALKKLERRKMKPRDLGLLELILQGESSTLTLARPLGLEELPERELKREVKQNRDRVLKQLRRLGKEDSHDES</sequence>
<reference evidence="2" key="1">
    <citation type="submission" date="2018-09" db="EMBL/GenBank/DDBJ databases">
        <authorList>
            <person name="Livingstone P.G."/>
            <person name="Whitworth D.E."/>
        </authorList>
    </citation>
    <scope>NUCLEOTIDE SEQUENCE [LARGE SCALE GENOMIC DNA]</scope>
    <source>
        <strain evidence="2">CA043D</strain>
    </source>
</reference>
<evidence type="ECO:0000313" key="1">
    <source>
        <dbReference type="EMBL" id="RKH06348.1"/>
    </source>
</evidence>
<keyword evidence="2" id="KW-1185">Reference proteome</keyword>
<dbReference type="AlphaFoldDB" id="A0A3A8KDT2"/>
<gene>
    <name evidence="1" type="ORF">D7X32_05300</name>
</gene>
<name>A0A3A8KDT2_9BACT</name>
<evidence type="ECO:0000313" key="2">
    <source>
        <dbReference type="Proteomes" id="UP000268313"/>
    </source>
</evidence>
<protein>
    <submittedName>
        <fullName evidence="1">Sigma-70 family RNA polymerase sigma factor</fullName>
    </submittedName>
</protein>
<proteinExistence type="predicted"/>
<dbReference type="EMBL" id="RAWE01000011">
    <property type="protein sequence ID" value="RKH06348.1"/>
    <property type="molecule type" value="Genomic_DNA"/>
</dbReference>
<organism evidence="1 2">
    <name type="scientific">Corallococcus carmarthensis</name>
    <dbReference type="NCBI Taxonomy" id="2316728"/>
    <lineage>
        <taxon>Bacteria</taxon>
        <taxon>Pseudomonadati</taxon>
        <taxon>Myxococcota</taxon>
        <taxon>Myxococcia</taxon>
        <taxon>Myxococcales</taxon>
        <taxon>Cystobacterineae</taxon>
        <taxon>Myxococcaceae</taxon>
        <taxon>Corallococcus</taxon>
    </lineage>
</organism>